<dbReference type="PANTHER" id="PTHR46847">
    <property type="entry name" value="D-ALLOSE-BINDING PERIPLASMIC PROTEIN-RELATED"/>
    <property type="match status" value="1"/>
</dbReference>
<dbReference type="GO" id="GO:0030246">
    <property type="term" value="F:carbohydrate binding"/>
    <property type="evidence" value="ECO:0007669"/>
    <property type="project" value="UniProtKB-ARBA"/>
</dbReference>
<dbReference type="InterPro" id="IPR025997">
    <property type="entry name" value="SBP_2_dom"/>
</dbReference>
<name>A0A4V3WEL0_9BACI</name>
<dbReference type="GO" id="GO:0030313">
    <property type="term" value="C:cell envelope"/>
    <property type="evidence" value="ECO:0007669"/>
    <property type="project" value="UniProtKB-SubCell"/>
</dbReference>
<evidence type="ECO:0000256" key="2">
    <source>
        <dbReference type="ARBA" id="ARBA00007639"/>
    </source>
</evidence>
<evidence type="ECO:0000259" key="4">
    <source>
        <dbReference type="Pfam" id="PF13407"/>
    </source>
</evidence>
<feature type="domain" description="Periplasmic binding protein" evidence="4">
    <location>
        <begin position="33"/>
        <end position="286"/>
    </location>
</feature>
<evidence type="ECO:0000313" key="5">
    <source>
        <dbReference type="EMBL" id="THF76767.1"/>
    </source>
</evidence>
<dbReference type="InterPro" id="IPR028082">
    <property type="entry name" value="Peripla_BP_I"/>
</dbReference>
<dbReference type="EMBL" id="SSNT01000018">
    <property type="protein sequence ID" value="THF76767.1"/>
    <property type="molecule type" value="Genomic_DNA"/>
</dbReference>
<comment type="subcellular location">
    <subcellularLocation>
        <location evidence="1">Cell envelope</location>
    </subcellularLocation>
</comment>
<dbReference type="AlphaFoldDB" id="A0A4V3WEL0"/>
<gene>
    <name evidence="5" type="ORF">E6W99_20445</name>
</gene>
<sequence length="316" mass="34411">MKSSFVFLLCIVVISAIIIFFITKKMEVPKPKIVVVLKDLDTQYWEIVKAGAEKGFQDFGIDGEVIAPSTESEEADHEEMLKKILFEKPDVLVCAPIEVPKYMSVLEEFIEDKIPVLLLDTNIPLEGKASYIGTDNYKLGRKAGELLASELYPGDEVAVIAGNMTSQVSGERVKGAKLSLEEAGIIIASEKVDLPNESVPVKQAMKEILQNHPNVKGVIATTDIMALNAFDQLEAQGKKMPVIGADGIIEMVKLVDEGKLPGTVAQNPYDMGYLSVQAAMKVAKGNNVDSVIDSGVDIIVKGNGNERMNFLKNVLE</sequence>
<dbReference type="Gene3D" id="3.40.50.2300">
    <property type="match status" value="2"/>
</dbReference>
<keyword evidence="6" id="KW-1185">Reference proteome</keyword>
<accession>A0A4V3WEL0</accession>
<organism evidence="5 6">
    <name type="scientific">Metabacillus sediminilitoris</name>
    <dbReference type="NCBI Taxonomy" id="2567941"/>
    <lineage>
        <taxon>Bacteria</taxon>
        <taxon>Bacillati</taxon>
        <taxon>Bacillota</taxon>
        <taxon>Bacilli</taxon>
        <taxon>Bacillales</taxon>
        <taxon>Bacillaceae</taxon>
        <taxon>Metabacillus</taxon>
    </lineage>
</organism>
<dbReference type="Proteomes" id="UP000310334">
    <property type="component" value="Unassembled WGS sequence"/>
</dbReference>
<reference evidence="5 6" key="1">
    <citation type="submission" date="2019-04" db="EMBL/GenBank/DDBJ databases">
        <title>Bacillus sediminilitoris sp. nov., isolated from a tidal flat sediment on the East China Sea.</title>
        <authorList>
            <person name="Wei Y."/>
            <person name="Mao H."/>
            <person name="Fang J."/>
        </authorList>
    </citation>
    <scope>NUCLEOTIDE SEQUENCE [LARGE SCALE GENOMIC DNA]</scope>
    <source>
        <strain evidence="5 6">DSL-17</strain>
    </source>
</reference>
<protein>
    <submittedName>
        <fullName evidence="5">Sugar ABC transporter substrate-binding protein</fullName>
    </submittedName>
</protein>
<dbReference type="RefSeq" id="WP_155443930.1">
    <property type="nucleotide sequence ID" value="NZ_CP046266.1"/>
</dbReference>
<comment type="similarity">
    <text evidence="2">Belongs to the bacterial solute-binding protein 2 family.</text>
</comment>
<evidence type="ECO:0000313" key="6">
    <source>
        <dbReference type="Proteomes" id="UP000310334"/>
    </source>
</evidence>
<evidence type="ECO:0000256" key="3">
    <source>
        <dbReference type="ARBA" id="ARBA00022729"/>
    </source>
</evidence>
<comment type="caution">
    <text evidence="5">The sequence shown here is derived from an EMBL/GenBank/DDBJ whole genome shotgun (WGS) entry which is preliminary data.</text>
</comment>
<proteinExistence type="inferred from homology"/>
<dbReference type="SUPFAM" id="SSF53822">
    <property type="entry name" value="Periplasmic binding protein-like I"/>
    <property type="match status" value="1"/>
</dbReference>
<evidence type="ECO:0000256" key="1">
    <source>
        <dbReference type="ARBA" id="ARBA00004196"/>
    </source>
</evidence>
<dbReference type="Pfam" id="PF13407">
    <property type="entry name" value="Peripla_BP_4"/>
    <property type="match status" value="1"/>
</dbReference>
<dbReference type="PANTHER" id="PTHR46847:SF1">
    <property type="entry name" value="D-ALLOSE-BINDING PERIPLASMIC PROTEIN-RELATED"/>
    <property type="match status" value="1"/>
</dbReference>
<keyword evidence="3" id="KW-0732">Signal</keyword>